<dbReference type="RefSeq" id="XP_013332470.1">
    <property type="nucleotide sequence ID" value="XM_013477016.1"/>
</dbReference>
<reference evidence="2 3" key="1">
    <citation type="submission" date="2015-04" db="EMBL/GenBank/DDBJ databases">
        <authorList>
            <person name="Heijne W.H."/>
            <person name="Fedorova N.D."/>
            <person name="Nierman W.C."/>
            <person name="Vollebregt A.W."/>
            <person name="Zhao Z."/>
            <person name="Wu L."/>
            <person name="Kumar M."/>
            <person name="Stam H."/>
            <person name="van den Berg M.A."/>
            <person name="Pel H.J."/>
        </authorList>
    </citation>
    <scope>NUCLEOTIDE SEQUENCE [LARGE SCALE GENOMIC DNA]</scope>
    <source>
        <strain evidence="2 3">CBS 393.64</strain>
    </source>
</reference>
<dbReference type="PANTHER" id="PTHR38695">
    <property type="entry name" value="AMINO ACID PERMEASE_ SLC12A DOMAIN-CONTAINING PROTEIN"/>
    <property type="match status" value="1"/>
</dbReference>
<dbReference type="InterPro" id="IPR040841">
    <property type="entry name" value="Luciferase_dom"/>
</dbReference>
<dbReference type="STRING" id="1408163.A0A0F4Z7M6"/>
<dbReference type="GeneID" id="25312125"/>
<feature type="domain" description="Luciferase" evidence="1">
    <location>
        <begin position="190"/>
        <end position="268"/>
    </location>
</feature>
<accession>A0A0F4Z7M6</accession>
<keyword evidence="3" id="KW-1185">Reference proteome</keyword>
<comment type="caution">
    <text evidence="2">The sequence shown here is derived from an EMBL/GenBank/DDBJ whole genome shotgun (WGS) entry which is preliminary data.</text>
</comment>
<dbReference type="OrthoDB" id="5358398at2759"/>
<sequence>MSSFLIPSTNPGLSARVQDWLSSGTSLIRNRNNSKIIITSSILAVLSATVAPAIYRDYRDFISLGPGGVPHNVIGWLGVSLVLCPLGREMFSTEVYDRNPDKRSFLSEADVPRREGRRPVVGRHVVPQRQMDQIPGAEIKEKLTAAFTSLYQQNQHLVKLSTSLHESNTEALFLADGVRGNEPVATDMLREISHIHGTGDYSVHVTLPPQDCKKVIQAGWAQRHAFSGNTIFKRLGVKRLRLPAEYVLIYAPRNEEELKTVMKFVRASVAYLAGVAVEEVYFVDYKVYGEYGGLLSILYCIISYGQQNDELLLLSFYLQQTWFAEYANRYATYLMDPFLIK</sequence>
<proteinExistence type="predicted"/>
<protein>
    <recommendedName>
        <fullName evidence="1">Luciferase domain-containing protein</fullName>
    </recommendedName>
</protein>
<evidence type="ECO:0000313" key="2">
    <source>
        <dbReference type="EMBL" id="KKA25858.1"/>
    </source>
</evidence>
<dbReference type="AlphaFoldDB" id="A0A0F4Z7M6"/>
<dbReference type="PANTHER" id="PTHR38695:SF1">
    <property type="entry name" value="AMINO ACID PERMEASE_ SLC12A DOMAIN-CONTAINING PROTEIN"/>
    <property type="match status" value="1"/>
</dbReference>
<dbReference type="InterPro" id="IPR048273">
    <property type="entry name" value="Luciferase"/>
</dbReference>
<gene>
    <name evidence="2" type="ORF">T310_0061</name>
</gene>
<name>A0A0F4Z7M6_RASE3</name>
<dbReference type="EMBL" id="LASV01000007">
    <property type="protein sequence ID" value="KKA25858.1"/>
    <property type="molecule type" value="Genomic_DNA"/>
</dbReference>
<dbReference type="Pfam" id="PF17648">
    <property type="entry name" value="Luciferase"/>
    <property type="match status" value="1"/>
</dbReference>
<organism evidence="2 3">
    <name type="scientific">Rasamsonia emersonii (strain ATCC 16479 / CBS 393.64 / IMI 116815)</name>
    <dbReference type="NCBI Taxonomy" id="1408163"/>
    <lineage>
        <taxon>Eukaryota</taxon>
        <taxon>Fungi</taxon>
        <taxon>Dikarya</taxon>
        <taxon>Ascomycota</taxon>
        <taxon>Pezizomycotina</taxon>
        <taxon>Eurotiomycetes</taxon>
        <taxon>Eurotiomycetidae</taxon>
        <taxon>Eurotiales</taxon>
        <taxon>Trichocomaceae</taxon>
        <taxon>Rasamsonia</taxon>
    </lineage>
</organism>
<evidence type="ECO:0000259" key="1">
    <source>
        <dbReference type="Pfam" id="PF17648"/>
    </source>
</evidence>
<evidence type="ECO:0000313" key="3">
    <source>
        <dbReference type="Proteomes" id="UP000053958"/>
    </source>
</evidence>
<dbReference type="Proteomes" id="UP000053958">
    <property type="component" value="Unassembled WGS sequence"/>
</dbReference>